<feature type="transmembrane region" description="Helical" evidence="11">
    <location>
        <begin position="928"/>
        <end position="952"/>
    </location>
</feature>
<dbReference type="Pfam" id="PF00002">
    <property type="entry name" value="7tm_2"/>
    <property type="match status" value="1"/>
</dbReference>
<feature type="domain" description="G-protein coupled receptors family 2 profile 2" evidence="13">
    <location>
        <begin position="724"/>
        <end position="985"/>
    </location>
</feature>
<dbReference type="GO" id="GO:0004930">
    <property type="term" value="F:G protein-coupled receptor activity"/>
    <property type="evidence" value="ECO:0007669"/>
    <property type="project" value="UniProtKB-KW"/>
</dbReference>
<keyword evidence="7" id="KW-1015">Disulfide bond</keyword>
<dbReference type="SUPFAM" id="SSF81321">
    <property type="entry name" value="Family A G protein-coupled receptor-like"/>
    <property type="match status" value="1"/>
</dbReference>
<evidence type="ECO:0000256" key="7">
    <source>
        <dbReference type="ARBA" id="ARBA00023157"/>
    </source>
</evidence>
<evidence type="ECO:0000256" key="3">
    <source>
        <dbReference type="ARBA" id="ARBA00022692"/>
    </source>
</evidence>
<dbReference type="Pfam" id="PF01825">
    <property type="entry name" value="GPS"/>
    <property type="match status" value="1"/>
</dbReference>
<dbReference type="Gene3D" id="1.20.1070.10">
    <property type="entry name" value="Rhodopsin 7-helix transmembrane proteins"/>
    <property type="match status" value="1"/>
</dbReference>
<dbReference type="GO" id="GO:0016020">
    <property type="term" value="C:membrane"/>
    <property type="evidence" value="ECO:0007669"/>
    <property type="project" value="UniProtKB-SubCell"/>
</dbReference>
<keyword evidence="5" id="KW-0297">G-protein coupled receptor</keyword>
<feature type="transmembrane region" description="Helical" evidence="11">
    <location>
        <begin position="964"/>
        <end position="984"/>
    </location>
</feature>
<evidence type="ECO:0000256" key="8">
    <source>
        <dbReference type="ARBA" id="ARBA00023170"/>
    </source>
</evidence>
<evidence type="ECO:0000256" key="10">
    <source>
        <dbReference type="ARBA" id="ARBA00023224"/>
    </source>
</evidence>
<evidence type="ECO:0000256" key="2">
    <source>
        <dbReference type="ARBA" id="ARBA00007343"/>
    </source>
</evidence>
<dbReference type="GO" id="GO:0007166">
    <property type="term" value="P:cell surface receptor signaling pathway"/>
    <property type="evidence" value="ECO:0007669"/>
    <property type="project" value="InterPro"/>
</dbReference>
<dbReference type="InterPro" id="IPR057244">
    <property type="entry name" value="GAIN_B"/>
</dbReference>
<dbReference type="InterPro" id="IPR046338">
    <property type="entry name" value="GAIN_dom_sf"/>
</dbReference>
<comment type="similarity">
    <text evidence="2">Belongs to the G-protein coupled receptor 2 family. Adhesion G-protein coupled receptor (ADGR) subfamily.</text>
</comment>
<evidence type="ECO:0000259" key="13">
    <source>
        <dbReference type="PROSITE" id="PS50261"/>
    </source>
</evidence>
<reference evidence="14" key="1">
    <citation type="submission" date="2023-08" db="EMBL/GenBank/DDBJ databases">
        <authorList>
            <person name="Alioto T."/>
            <person name="Alioto T."/>
            <person name="Gomez Garrido J."/>
        </authorList>
    </citation>
    <scope>NUCLEOTIDE SEQUENCE</scope>
</reference>
<dbReference type="PRINTS" id="PR00249">
    <property type="entry name" value="GPCRSECRETIN"/>
</dbReference>
<evidence type="ECO:0000256" key="9">
    <source>
        <dbReference type="ARBA" id="ARBA00023180"/>
    </source>
</evidence>
<dbReference type="Proteomes" id="UP001178508">
    <property type="component" value="Chromosome 17"/>
</dbReference>
<evidence type="ECO:0000256" key="4">
    <source>
        <dbReference type="ARBA" id="ARBA00022989"/>
    </source>
</evidence>
<feature type="transmembrane region" description="Helical" evidence="11">
    <location>
        <begin position="804"/>
        <end position="827"/>
    </location>
</feature>
<proteinExistence type="inferred from homology"/>
<sequence>MRVRDLIFLTGTVYAFTTVLAVDIYIAELMVESNITLEADTVLSALNKTSDLQVTDNNGDHTVTLMYNELVAECLIFGSDTFCNCSDTYTWSNEVCDTFNCCRDTSCDHNVTFTTPLCVPKAKVVINGSVILSASTWDPSKTTKLQTEFEALNAFEYLNVTGQRLSDSVADFEVVVNVKFLTSKLQTIVTSLENQLGAVLLVDTEGIVTIDAPEAPVCYESTAVLKCTLEEETDNSGWNMSREHERFGLNNGDVVKLDSSCWTDDLKSCVTVTLKEVTGIWAGTYECGFTTGSVRHTARSQLHVALLPDDIILKINPLSVDCSKEKSSETVQITAMILKSKELFEVRCAYRDKTKCDFQSKTEDKDHQLYTFEISVSCTKTTTPHFATVTFKNTKDQEKTAKVDIPVIYDGTTYCLEDVLDGEYWPKTPTDDTVINRTCLEGRTGYKSRTCKGTTWEPVFSYCINAELDKNLNAAENFLKGLGATREGAKNIFEHLKNNSFPSNSNLDYTTADVSASINILETMAKASENIVLHEEVLDDFMSSASSMLDITWSGVNESVSYTMSADYLLSVESLVKHIKINTSTGFSTQNLDLKFCKNSDCNVSVSDINVNLKNNNGLLKTLAVKNLMDRLRNNFDNTERTGLILSATLVNSNESVEIGLNFPRQLQNLSKGICVFWDTTGNVWSKAGCKAKTTKDNRILCVCTHLTAFSVLMAKGDVSNEVLDIITNVGLGVSISSLIIFLVIESVVWSAVVKTNLSLYRHTALVNIAVFLLLADCCFVASASPKDLSETMCLALTVCKHLFFLAMFSWMLCMSVMLVHRLIFVFSPLRKRVFMFLSSIVGYICPILIVGSSYVYCKYTGTDYVKLDTCWLVYDGILEGSIYAFVIPVGTVILTNIFSMVVVIVTLVKSSASEGSKTDDKETIKSILKVVVFLTPVFGVTWVIGFSMFILDDDDPLFEVANYSFTILNSFQGFFLLVTGCFAEQKVREELIKIIMKKSKGKSESMKNFTTATYGN</sequence>
<dbReference type="GO" id="GO:0007189">
    <property type="term" value="P:adenylate cyclase-activating G protein-coupled receptor signaling pathway"/>
    <property type="evidence" value="ECO:0007669"/>
    <property type="project" value="TreeGrafter"/>
</dbReference>
<feature type="transmembrane region" description="Helical" evidence="11">
    <location>
        <begin position="730"/>
        <end position="753"/>
    </location>
</feature>
<comment type="subcellular location">
    <subcellularLocation>
        <location evidence="1">Membrane</location>
        <topology evidence="1">Multi-pass membrane protein</topology>
    </subcellularLocation>
</comment>
<evidence type="ECO:0000256" key="11">
    <source>
        <dbReference type="SAM" id="Phobius"/>
    </source>
</evidence>
<dbReference type="AlphaFoldDB" id="A0AAV1GXL2"/>
<protein>
    <submittedName>
        <fullName evidence="14">Adhesion G protein-coupled receptor F4</fullName>
    </submittedName>
</protein>
<evidence type="ECO:0000256" key="6">
    <source>
        <dbReference type="ARBA" id="ARBA00023136"/>
    </source>
</evidence>
<keyword evidence="8 14" id="KW-0675">Receptor</keyword>
<dbReference type="Gene3D" id="4.10.1240.10">
    <property type="entry name" value="GPCR, family 2, extracellular hormone receptor domain"/>
    <property type="match status" value="1"/>
</dbReference>
<keyword evidence="10" id="KW-0807">Transducer</keyword>
<dbReference type="FunFam" id="1.20.1070.10:FF:000058">
    <property type="entry name" value="Adhesion G protein-coupled receptor F5"/>
    <property type="match status" value="1"/>
</dbReference>
<dbReference type="PANTHER" id="PTHR45813">
    <property type="entry name" value="IG-LIKE DOMAIN-CONTAINING PROTEIN"/>
    <property type="match status" value="1"/>
</dbReference>
<dbReference type="InterPro" id="IPR017981">
    <property type="entry name" value="GPCR_2-like_7TM"/>
</dbReference>
<keyword evidence="4 11" id="KW-1133">Transmembrane helix</keyword>
<keyword evidence="6 11" id="KW-0472">Membrane</keyword>
<evidence type="ECO:0000256" key="5">
    <source>
        <dbReference type="ARBA" id="ARBA00023040"/>
    </source>
</evidence>
<evidence type="ECO:0000313" key="14">
    <source>
        <dbReference type="EMBL" id="CAJ1077183.1"/>
    </source>
</evidence>
<keyword evidence="3 11" id="KW-0812">Transmembrane</keyword>
<name>A0AAV1GXL2_XYRNO</name>
<dbReference type="InterPro" id="IPR051587">
    <property type="entry name" value="Adhesion_GPCR"/>
</dbReference>
<keyword evidence="15" id="KW-1185">Reference proteome</keyword>
<dbReference type="PROSITE" id="PS50221">
    <property type="entry name" value="GAIN_B"/>
    <property type="match status" value="1"/>
</dbReference>
<dbReference type="PANTHER" id="PTHR45813:SF2">
    <property type="entry name" value="ADHESION G-PROTEIN COUPLED RECEPTOR F3"/>
    <property type="match status" value="1"/>
</dbReference>
<feature type="transmembrane region" description="Helical" evidence="11">
    <location>
        <begin position="834"/>
        <end position="857"/>
    </location>
</feature>
<dbReference type="PROSITE" id="PS50261">
    <property type="entry name" value="G_PROTEIN_RECEP_F2_4"/>
    <property type="match status" value="1"/>
</dbReference>
<dbReference type="SMART" id="SM00303">
    <property type="entry name" value="GPS"/>
    <property type="match status" value="1"/>
</dbReference>
<gene>
    <name evidence="14" type="ORF">XNOV1_A018596</name>
</gene>
<evidence type="ECO:0000256" key="1">
    <source>
        <dbReference type="ARBA" id="ARBA00004141"/>
    </source>
</evidence>
<feature type="domain" description="GAIN-B" evidence="12">
    <location>
        <begin position="559"/>
        <end position="720"/>
    </location>
</feature>
<evidence type="ECO:0000259" key="12">
    <source>
        <dbReference type="PROSITE" id="PS50221"/>
    </source>
</evidence>
<dbReference type="InterPro" id="IPR036445">
    <property type="entry name" value="GPCR_2_extracell_dom_sf"/>
</dbReference>
<evidence type="ECO:0000313" key="15">
    <source>
        <dbReference type="Proteomes" id="UP001178508"/>
    </source>
</evidence>
<dbReference type="InterPro" id="IPR000832">
    <property type="entry name" value="GPCR_2_secretin-like"/>
</dbReference>
<dbReference type="Gene3D" id="2.60.220.50">
    <property type="match status" value="1"/>
</dbReference>
<feature type="transmembrane region" description="Helical" evidence="11">
    <location>
        <begin position="883"/>
        <end position="908"/>
    </location>
</feature>
<feature type="transmembrane region" description="Helical" evidence="11">
    <location>
        <begin position="765"/>
        <end position="784"/>
    </location>
</feature>
<organism evidence="14 15">
    <name type="scientific">Xyrichtys novacula</name>
    <name type="common">Pearly razorfish</name>
    <name type="synonym">Hemipteronotus novacula</name>
    <dbReference type="NCBI Taxonomy" id="13765"/>
    <lineage>
        <taxon>Eukaryota</taxon>
        <taxon>Metazoa</taxon>
        <taxon>Chordata</taxon>
        <taxon>Craniata</taxon>
        <taxon>Vertebrata</taxon>
        <taxon>Euteleostomi</taxon>
        <taxon>Actinopterygii</taxon>
        <taxon>Neopterygii</taxon>
        <taxon>Teleostei</taxon>
        <taxon>Neoteleostei</taxon>
        <taxon>Acanthomorphata</taxon>
        <taxon>Eupercaria</taxon>
        <taxon>Labriformes</taxon>
        <taxon>Labridae</taxon>
        <taxon>Xyrichtys</taxon>
    </lineage>
</organism>
<dbReference type="EMBL" id="OY660880">
    <property type="protein sequence ID" value="CAJ1077183.1"/>
    <property type="molecule type" value="Genomic_DNA"/>
</dbReference>
<dbReference type="InterPro" id="IPR000203">
    <property type="entry name" value="GPS"/>
</dbReference>
<accession>A0AAV1GXL2</accession>
<keyword evidence="9" id="KW-0325">Glycoprotein</keyword>